<evidence type="ECO:0000256" key="1">
    <source>
        <dbReference type="ARBA" id="ARBA00004141"/>
    </source>
</evidence>
<accession>A0A1C9C822</accession>
<name>A0A1C9C822_9FLOR</name>
<dbReference type="InterPro" id="IPR004282">
    <property type="entry name" value="CemA"/>
</dbReference>
<evidence type="ECO:0000313" key="10">
    <source>
        <dbReference type="EMBL" id="AOM64535.1"/>
    </source>
</evidence>
<keyword evidence="5 9" id="KW-1133">Transmembrane helix</keyword>
<evidence type="ECO:0000256" key="2">
    <source>
        <dbReference type="ARBA" id="ARBA00022448"/>
    </source>
</evidence>
<sequence length="278" mass="32439">MKYWNLKKINQSALDKTGIIPRSISKLFEKFKKELDPNAEVEAIEEFKVSRYQTVASVRYMIFLLIMPILVNQISKTFIFGPGINYFWNQSEHSIFLNESQEERAFSELQRFEEKLHFEILIGRINHPSSSIINHKMTEKALEIASEYANESSAAIKNILSDVLSVTTFISMLIFSKRQFSILKSFINELIYSLSDTAKAFLIILFTDMFVGFHSPHGWEVIIEVILRHFGLPESRDFIFIFISTFPVVLDTIFKYWIFRYLNKISPSAVATYHNMNE</sequence>
<keyword evidence="7 9" id="KW-0472">Membrane</keyword>
<evidence type="ECO:0000256" key="5">
    <source>
        <dbReference type="ARBA" id="ARBA00022989"/>
    </source>
</evidence>
<reference evidence="10" key="1">
    <citation type="journal article" date="2016" name="BMC Biol.">
        <title>Parallel evolution of highly conserved plastid genome architecture in red seaweeds and seed plants.</title>
        <authorList>
            <person name="Lee J."/>
            <person name="Cho C.H."/>
            <person name="Park S.I."/>
            <person name="Choi J.W."/>
            <person name="Song H.S."/>
            <person name="West J.A."/>
            <person name="Bhattacharya D."/>
            <person name="Yoon H.S."/>
        </authorList>
    </citation>
    <scope>NUCLEOTIDE SEQUENCE</scope>
</reference>
<dbReference type="GO" id="GO:1902600">
    <property type="term" value="P:proton transmembrane transport"/>
    <property type="evidence" value="ECO:0007669"/>
    <property type="project" value="UniProtKB-KW"/>
</dbReference>
<evidence type="ECO:0000256" key="7">
    <source>
        <dbReference type="ARBA" id="ARBA00023136"/>
    </source>
</evidence>
<keyword evidence="3 9" id="KW-0812">Transmembrane</keyword>
<dbReference type="HAMAP" id="MF_01308">
    <property type="entry name" value="CemA_PxcA"/>
    <property type="match status" value="1"/>
</dbReference>
<evidence type="ECO:0000256" key="6">
    <source>
        <dbReference type="ARBA" id="ARBA00023065"/>
    </source>
</evidence>
<dbReference type="GO" id="GO:0016020">
    <property type="term" value="C:membrane"/>
    <property type="evidence" value="ECO:0007669"/>
    <property type="project" value="UniProtKB-SubCell"/>
</dbReference>
<evidence type="ECO:0000256" key="9">
    <source>
        <dbReference type="SAM" id="Phobius"/>
    </source>
</evidence>
<keyword evidence="2" id="KW-0813">Transport</keyword>
<proteinExistence type="inferred from homology"/>
<comment type="similarity">
    <text evidence="8">Belongs to the CemA family.</text>
</comment>
<feature type="transmembrane region" description="Helical" evidence="9">
    <location>
        <begin position="238"/>
        <end position="258"/>
    </location>
</feature>
<dbReference type="PANTHER" id="PTHR33650:SF2">
    <property type="entry name" value="CHLOROPLAST ENVELOPE MEMBRANE PROTEIN"/>
    <property type="match status" value="1"/>
</dbReference>
<protein>
    <submittedName>
        <fullName evidence="10">Chloroplast envelope membrane protein</fullName>
    </submittedName>
</protein>
<dbReference type="Pfam" id="PF03040">
    <property type="entry name" value="CemA"/>
    <property type="match status" value="1"/>
</dbReference>
<evidence type="ECO:0000256" key="8">
    <source>
        <dbReference type="ARBA" id="ARBA00043980"/>
    </source>
</evidence>
<keyword evidence="4" id="KW-0375">Hydrogen ion transport</keyword>
<geneLocation type="plastid" evidence="10"/>
<keyword evidence="6" id="KW-0406">Ion transport</keyword>
<keyword evidence="10" id="KW-0934">Plastid</keyword>
<comment type="subcellular location">
    <subcellularLocation>
        <location evidence="1">Membrane</location>
        <topology evidence="1">Multi-pass membrane protein</topology>
    </subcellularLocation>
</comment>
<feature type="transmembrane region" description="Helical" evidence="9">
    <location>
        <begin position="197"/>
        <end position="218"/>
    </location>
</feature>
<evidence type="ECO:0000256" key="3">
    <source>
        <dbReference type="ARBA" id="ARBA00022692"/>
    </source>
</evidence>
<dbReference type="EMBL" id="KX284710">
    <property type="protein sequence ID" value="AOM64535.1"/>
    <property type="molecule type" value="Genomic_DNA"/>
</dbReference>
<evidence type="ECO:0000256" key="4">
    <source>
        <dbReference type="ARBA" id="ARBA00022781"/>
    </source>
</evidence>
<organism evidence="10">
    <name type="scientific">Riquetophycus sp</name>
    <dbReference type="NCBI Taxonomy" id="1897556"/>
    <lineage>
        <taxon>Eukaryota</taxon>
        <taxon>Rhodophyta</taxon>
        <taxon>Florideophyceae</taxon>
        <taxon>Rhodymeniophycidae</taxon>
        <taxon>Peyssonneliales</taxon>
        <taxon>Peyssonneliaceae</taxon>
        <taxon>Riquetophycus</taxon>
    </lineage>
</organism>
<dbReference type="AlphaFoldDB" id="A0A1C9C822"/>
<dbReference type="PANTHER" id="PTHR33650">
    <property type="entry name" value="CHLOROPLAST ENVELOPE MEMBRANE PROTEIN-RELATED"/>
    <property type="match status" value="1"/>
</dbReference>
<gene>
    <name evidence="10" type="primary">cemA</name>
    <name evidence="10" type="ORF">Riqu_056</name>
</gene>